<feature type="region of interest" description="Disordered" evidence="1">
    <location>
        <begin position="437"/>
        <end position="462"/>
    </location>
</feature>
<feature type="region of interest" description="Disordered" evidence="1">
    <location>
        <begin position="228"/>
        <end position="265"/>
    </location>
</feature>
<feature type="region of interest" description="Disordered" evidence="1">
    <location>
        <begin position="854"/>
        <end position="877"/>
    </location>
</feature>
<feature type="compositionally biased region" description="Gly residues" evidence="1">
    <location>
        <begin position="865"/>
        <end position="876"/>
    </location>
</feature>
<evidence type="ECO:0000313" key="3">
    <source>
        <dbReference type="Proteomes" id="UP000247498"/>
    </source>
</evidence>
<reference evidence="2 3" key="1">
    <citation type="journal article" date="2018" name="Sci. Rep.">
        <title>Raphidocelis subcapitata (=Pseudokirchneriella subcapitata) provides an insight into genome evolution and environmental adaptations in the Sphaeropleales.</title>
        <authorList>
            <person name="Suzuki S."/>
            <person name="Yamaguchi H."/>
            <person name="Nakajima N."/>
            <person name="Kawachi M."/>
        </authorList>
    </citation>
    <scope>NUCLEOTIDE SEQUENCE [LARGE SCALE GENOMIC DNA]</scope>
    <source>
        <strain evidence="2 3">NIES-35</strain>
    </source>
</reference>
<gene>
    <name evidence="2" type="ORF">Rsub_09526</name>
</gene>
<dbReference type="PANTHER" id="PTHR46007:SF8">
    <property type="entry name" value="C2H2-TYPE DOMAIN-CONTAINING PROTEIN"/>
    <property type="match status" value="1"/>
</dbReference>
<feature type="region of interest" description="Disordered" evidence="1">
    <location>
        <begin position="1"/>
        <end position="106"/>
    </location>
</feature>
<dbReference type="InterPro" id="IPR051647">
    <property type="entry name" value="Mediator_comp_sub12"/>
</dbReference>
<feature type="compositionally biased region" description="Low complexity" evidence="1">
    <location>
        <begin position="854"/>
        <end position="864"/>
    </location>
</feature>
<feature type="region of interest" description="Disordered" evidence="1">
    <location>
        <begin position="560"/>
        <end position="625"/>
    </location>
</feature>
<evidence type="ECO:0000256" key="1">
    <source>
        <dbReference type="SAM" id="MobiDB-lite"/>
    </source>
</evidence>
<protein>
    <recommendedName>
        <fullName evidence="4">Tbc2 translation factor, chloroplastic</fullName>
    </recommendedName>
</protein>
<organism evidence="2 3">
    <name type="scientific">Raphidocelis subcapitata</name>
    <dbReference type="NCBI Taxonomy" id="307507"/>
    <lineage>
        <taxon>Eukaryota</taxon>
        <taxon>Viridiplantae</taxon>
        <taxon>Chlorophyta</taxon>
        <taxon>core chlorophytes</taxon>
        <taxon>Chlorophyceae</taxon>
        <taxon>CS clade</taxon>
        <taxon>Sphaeropleales</taxon>
        <taxon>Selenastraceae</taxon>
        <taxon>Raphidocelis</taxon>
    </lineage>
</organism>
<feature type="compositionally biased region" description="Low complexity" evidence="1">
    <location>
        <begin position="567"/>
        <end position="576"/>
    </location>
</feature>
<feature type="compositionally biased region" description="Basic and acidic residues" evidence="1">
    <location>
        <begin position="50"/>
        <end position="67"/>
    </location>
</feature>
<dbReference type="AlphaFoldDB" id="A0A2V0PGL6"/>
<dbReference type="EMBL" id="BDRX01000091">
    <property type="protein sequence ID" value="GBF97053.1"/>
    <property type="molecule type" value="Genomic_DNA"/>
</dbReference>
<feature type="compositionally biased region" description="Low complexity" evidence="1">
    <location>
        <begin position="248"/>
        <end position="265"/>
    </location>
</feature>
<feature type="region of interest" description="Disordered" evidence="1">
    <location>
        <begin position="524"/>
        <end position="544"/>
    </location>
</feature>
<proteinExistence type="predicted"/>
<feature type="compositionally biased region" description="Low complexity" evidence="1">
    <location>
        <begin position="75"/>
        <end position="104"/>
    </location>
</feature>
<comment type="caution">
    <text evidence="2">The sequence shown here is derived from an EMBL/GenBank/DDBJ whole genome shotgun (WGS) entry which is preliminary data.</text>
</comment>
<sequence>MQRRIAGPAGRPRLHVGPACPAVATTSGGALGGRAVLQLPVTTERRRRRQREDEQQQGWRRADEAHAEPQPPGAEQPQPARLAAAPTVAAAPAPAAAAARHPTPGSRRRLLGRARIAELQAAAAEAAAAAVPEAAPAADAAPSAAAAARRLTGLITSAQSWRDLERVLFGRRQPEGGLNAIHASAALSRLAKLLPKPEAAGARDAGVQQLLLRLEALVASLLAPHVAQGPAQGPAAAAAGGSERRRQQPNQQQQPTQQQQQQQAVALQPQQLATIVWAWGTMRHRPDPGTLSLLWRASVSRLGRHTPQELAMTVWGIGRLRQRPPPDWMAAFEAASRHRMWAFKPQELAMALWGLAELGLSPGDAWWSEARAAALAKAPGFSPRDAAQVLWAVAALRAPGPREWADGLLGAAAARGALPLFSARDASNSVWALARLSQQQGQGQGQERQQQQHAHPGSPAAAGESAFAGWALQLLAAMSRSNVKLASATMRDHANILWGLAALRLQPPAEWAAEAWRATGDALARAAPVGQQQEEEQQQQRQQQQRQQQQRQQQQQQQRQEQEQEQEQQLWRQRQGQHTEARGPWGAGPPQPAGASHQGGAAAGACSSVRSSPGEPGWRAPPPVDERDAAHLAWAAAAMQQQPGPSWLAALWRATLPALPSYGAQAAATLLWASARLGGRPPMPWTAAALGAVRRDLANLQPQGACMLLWALAALGHRPSSGFMRDVLARLQLELHLLPPAGFAGTLGALGALRYCPGGTWWDACWYCLAPAVPEMGSRELCGVACGAAVLGWAAPPASAAALGARAARVLPAAGPGPGGRLLLALGRLGWRPGAGAEGESLLRACAALLCSSGSTSSGSTTSGSGDGVGSSGGGLDPPTARDVVRILCGVRRLGLAPDAGWLEAARRALLAPRASPSPRDAAAALVELSALGAAAPDAGWLGRALDALLAPTAGGAEALPPSLLDAAAAALAAWPGAAPSEAHVRGLLAARVAARAAAAAEGRAGGPGAFTVPADAMAAWEALAARCAGA</sequence>
<name>A0A2V0PGL6_9CHLO</name>
<evidence type="ECO:0000313" key="2">
    <source>
        <dbReference type="EMBL" id="GBF97053.1"/>
    </source>
</evidence>
<feature type="compositionally biased region" description="Low complexity" evidence="1">
    <location>
        <begin position="593"/>
        <end position="605"/>
    </location>
</feature>
<feature type="compositionally biased region" description="Low complexity" evidence="1">
    <location>
        <begin position="438"/>
        <end position="462"/>
    </location>
</feature>
<dbReference type="GO" id="GO:0003713">
    <property type="term" value="F:transcription coactivator activity"/>
    <property type="evidence" value="ECO:0007669"/>
    <property type="project" value="TreeGrafter"/>
</dbReference>
<dbReference type="Proteomes" id="UP000247498">
    <property type="component" value="Unassembled WGS sequence"/>
</dbReference>
<keyword evidence="3" id="KW-1185">Reference proteome</keyword>
<dbReference type="InParanoid" id="A0A2V0PGL6"/>
<accession>A0A2V0PGL6</accession>
<evidence type="ECO:0008006" key="4">
    <source>
        <dbReference type="Google" id="ProtNLM"/>
    </source>
</evidence>
<feature type="compositionally biased region" description="Low complexity" evidence="1">
    <location>
        <begin position="228"/>
        <end position="241"/>
    </location>
</feature>
<dbReference type="GO" id="GO:0045944">
    <property type="term" value="P:positive regulation of transcription by RNA polymerase II"/>
    <property type="evidence" value="ECO:0007669"/>
    <property type="project" value="TreeGrafter"/>
</dbReference>
<dbReference type="GO" id="GO:0016592">
    <property type="term" value="C:mediator complex"/>
    <property type="evidence" value="ECO:0007669"/>
    <property type="project" value="TreeGrafter"/>
</dbReference>
<dbReference type="PANTHER" id="PTHR46007">
    <property type="entry name" value="MEDIATOR OF RNA POLYMERASE II TRANSCRIPTION SUBUNIT 12"/>
    <property type="match status" value="1"/>
</dbReference>
<dbReference type="OrthoDB" id="549557at2759"/>